<dbReference type="InterPro" id="IPR009056">
    <property type="entry name" value="Cyt_c-like_dom"/>
</dbReference>
<evidence type="ECO:0000256" key="4">
    <source>
        <dbReference type="ARBA" id="ARBA00022729"/>
    </source>
</evidence>
<dbReference type="SMART" id="SM00089">
    <property type="entry name" value="PKD"/>
    <property type="match status" value="1"/>
</dbReference>
<feature type="domain" description="CBM6" evidence="11">
    <location>
        <begin position="787"/>
        <end position="916"/>
    </location>
</feature>
<gene>
    <name evidence="12" type="ORF">SAMN04487995_3122</name>
</gene>
<dbReference type="InterPro" id="IPR011041">
    <property type="entry name" value="Quinoprot_gluc/sorb_DH_b-prop"/>
</dbReference>
<dbReference type="PANTHER" id="PTHR19328">
    <property type="entry name" value="HEDGEHOG-INTERACTING PROTEIN"/>
    <property type="match status" value="1"/>
</dbReference>
<dbReference type="SUPFAM" id="SSF46626">
    <property type="entry name" value="Cytochrome c"/>
    <property type="match status" value="1"/>
</dbReference>
<dbReference type="GO" id="GO:0005506">
    <property type="term" value="F:iron ion binding"/>
    <property type="evidence" value="ECO:0007669"/>
    <property type="project" value="InterPro"/>
</dbReference>
<dbReference type="SUPFAM" id="SSF49299">
    <property type="entry name" value="PKD domain"/>
    <property type="match status" value="1"/>
</dbReference>
<dbReference type="GO" id="GO:0020037">
    <property type="term" value="F:heme binding"/>
    <property type="evidence" value="ECO:0007669"/>
    <property type="project" value="InterPro"/>
</dbReference>
<dbReference type="Pfam" id="PF18911">
    <property type="entry name" value="PKD_4"/>
    <property type="match status" value="1"/>
</dbReference>
<dbReference type="SUPFAM" id="SSF49785">
    <property type="entry name" value="Galactose-binding domain-like"/>
    <property type="match status" value="1"/>
</dbReference>
<dbReference type="GO" id="GO:0009055">
    <property type="term" value="F:electron transfer activity"/>
    <property type="evidence" value="ECO:0007669"/>
    <property type="project" value="InterPro"/>
</dbReference>
<keyword evidence="5" id="KW-0249">Electron transport</keyword>
<dbReference type="InterPro" id="IPR000601">
    <property type="entry name" value="PKD_dom"/>
</dbReference>
<evidence type="ECO:0000313" key="12">
    <source>
        <dbReference type="EMBL" id="SEJ03107.1"/>
    </source>
</evidence>
<dbReference type="PRINTS" id="PR00606">
    <property type="entry name" value="CYTCHROMECID"/>
</dbReference>
<evidence type="ECO:0000259" key="11">
    <source>
        <dbReference type="PROSITE" id="PS51175"/>
    </source>
</evidence>
<dbReference type="InterPro" id="IPR011042">
    <property type="entry name" value="6-blade_b-propeller_TolB-like"/>
</dbReference>
<evidence type="ECO:0000313" key="13">
    <source>
        <dbReference type="Proteomes" id="UP000199532"/>
    </source>
</evidence>
<evidence type="ECO:0000256" key="6">
    <source>
        <dbReference type="ARBA" id="ARBA00023004"/>
    </source>
</evidence>
<feature type="binding site" description="covalent" evidence="7">
    <location>
        <position position="711"/>
    </location>
    <ligand>
        <name>heme c</name>
        <dbReference type="ChEBI" id="CHEBI:61717"/>
    </ligand>
</feature>
<keyword evidence="1" id="KW-0813">Transport</keyword>
<dbReference type="CDD" id="cd04084">
    <property type="entry name" value="CBM6_xylanase-like"/>
    <property type="match status" value="1"/>
</dbReference>
<evidence type="ECO:0000256" key="8">
    <source>
        <dbReference type="SAM" id="MobiDB-lite"/>
    </source>
</evidence>
<evidence type="ECO:0000256" key="1">
    <source>
        <dbReference type="ARBA" id="ARBA00022448"/>
    </source>
</evidence>
<feature type="domain" description="PKD" evidence="9">
    <location>
        <begin position="529"/>
        <end position="580"/>
    </location>
</feature>
<dbReference type="PANTHER" id="PTHR19328:SF75">
    <property type="entry name" value="ALDOSE SUGAR DEHYDROGENASE YLII"/>
    <property type="match status" value="1"/>
</dbReference>
<dbReference type="Gene3D" id="2.60.120.260">
    <property type="entry name" value="Galactose-binding domain-like"/>
    <property type="match status" value="1"/>
</dbReference>
<protein>
    <submittedName>
        <fullName evidence="12">Cytochrome c</fullName>
    </submittedName>
</protein>
<dbReference type="SMART" id="SM00606">
    <property type="entry name" value="CBD_IV"/>
    <property type="match status" value="1"/>
</dbReference>
<keyword evidence="3 7" id="KW-0479">Metal-binding</keyword>
<dbReference type="RefSeq" id="WP_229209625.1">
    <property type="nucleotide sequence ID" value="NZ_FNXY01000004.1"/>
</dbReference>
<proteinExistence type="predicted"/>
<dbReference type="InterPro" id="IPR022409">
    <property type="entry name" value="PKD/Chitinase_dom"/>
</dbReference>
<accession>A0A1H6VMZ8</accession>
<dbReference type="Pfam" id="PF07995">
    <property type="entry name" value="GSDH"/>
    <property type="match status" value="1"/>
</dbReference>
<sequence>MISFKLIGGLFLTVILASASVISFFTDKNYVNVFYENKGNMQSPSRDAIMYKQKTTADTSAPDSSRFTHMMLAQGLDEPMEMAILPNLDVVIVERKGAVKLYNEKEKQIKTIAHFNVFSGIEDGMLGVAVDPDFDKNHWIYFYYGVGGNKNVSNLERYEMVGGQINMASKKVLLEIPTQRTYCCHSAGYLTFGADGLLYLSTGDNTNAEEIEGHNPTDERPGRQLSDGQGTTANSKDYRGKILRIKPEPDGTYSIPDGNLFPKDGSVGHPEIYVMGCRNPFRMSVDPKNNFVYWGDVGPDTNVPAEENFLSYDEINQARKPGFFGYPYFLGNNEGFPKYDFETKKEGSKQYPLHPFNNSPNNTGVKNLPPAQPAMIWYGKGESKRWPMVGKGGASAMAGPVYYSDLYPNAKYKLPAYYDGKLFIYEWIRKWIMAVTLDKDGNYVSMEPFLPYLKVVAPMDMKIAPDGAIYMLAYGTNWFAKNTDAGLIRVEYSEGNRNPIADIQIDKQYGAAPMTVLLSAEKSKDYDPGDQLTFEWKIGTKKLTGQKVKYVFTKTGIYDISLTVSDSQDGKGVATAQIKVGNTPPVVSVTSTDNKSFYWDNTAFDYKINIKDAEDKVIDKSRVTASFNYLAFGKDLASALSGASHGNIKYAATEKLYASLDCKACHTMDTKSIGPALKEIAKRYTGKEGTDHKLADKIIKGGSGSWGTYPMPPHMDLPEKDAIEIARYILSLGEQKKQLPLSGSFKLTEHIGQGKEGAYVLQAGYTDKGAIGIEPLKSSSHLVLRNPLVQMEDYEEGSANVFIATLNTGYVSSIWGRNGRYVSFKQIDFTHIKKIKIRLQEQGAGGLIKVRQGSDKGAVIGRLSVKAGQPKDVKTDWKEYEISLKPTTGIHDLYFTFSNPDKNKTGLFFLDWIYFEKL</sequence>
<dbReference type="SUPFAM" id="SSF50952">
    <property type="entry name" value="Soluble quinoprotein glucose dehydrogenase"/>
    <property type="match status" value="1"/>
</dbReference>
<keyword evidence="13" id="KW-1185">Reference proteome</keyword>
<dbReference type="Gene3D" id="2.120.10.30">
    <property type="entry name" value="TolB, C-terminal domain"/>
    <property type="match status" value="1"/>
</dbReference>
<dbReference type="Proteomes" id="UP000199532">
    <property type="component" value="Unassembled WGS sequence"/>
</dbReference>
<dbReference type="PROSITE" id="PS51007">
    <property type="entry name" value="CYTC"/>
    <property type="match status" value="1"/>
</dbReference>
<dbReference type="AlphaFoldDB" id="A0A1H6VMZ8"/>
<name>A0A1H6VMZ8_9BACT</name>
<keyword evidence="4" id="KW-0732">Signal</keyword>
<feature type="domain" description="Cytochrome c" evidence="10">
    <location>
        <begin position="648"/>
        <end position="733"/>
    </location>
</feature>
<dbReference type="Gene3D" id="2.60.40.10">
    <property type="entry name" value="Immunoglobulins"/>
    <property type="match status" value="1"/>
</dbReference>
<dbReference type="Pfam" id="PF03422">
    <property type="entry name" value="CBM_6"/>
    <property type="match status" value="1"/>
</dbReference>
<evidence type="ECO:0000259" key="10">
    <source>
        <dbReference type="PROSITE" id="PS51007"/>
    </source>
</evidence>
<reference evidence="12 13" key="1">
    <citation type="submission" date="2016-10" db="EMBL/GenBank/DDBJ databases">
        <authorList>
            <person name="de Groot N.N."/>
        </authorList>
    </citation>
    <scope>NUCLEOTIDE SEQUENCE [LARGE SCALE GENOMIC DNA]</scope>
    <source>
        <strain evidence="12 13">DSM 19938</strain>
    </source>
</reference>
<dbReference type="GO" id="GO:0030246">
    <property type="term" value="F:carbohydrate binding"/>
    <property type="evidence" value="ECO:0007669"/>
    <property type="project" value="InterPro"/>
</dbReference>
<dbReference type="Gene3D" id="1.10.760.10">
    <property type="entry name" value="Cytochrome c-like domain"/>
    <property type="match status" value="1"/>
</dbReference>
<dbReference type="CDD" id="cd00146">
    <property type="entry name" value="PKD"/>
    <property type="match status" value="1"/>
</dbReference>
<dbReference type="InterPro" id="IPR005084">
    <property type="entry name" value="CBM6"/>
</dbReference>
<evidence type="ECO:0000256" key="3">
    <source>
        <dbReference type="ARBA" id="ARBA00022723"/>
    </source>
</evidence>
<dbReference type="InterPro" id="IPR006584">
    <property type="entry name" value="Cellulose-bd_IV"/>
</dbReference>
<dbReference type="InterPro" id="IPR008979">
    <property type="entry name" value="Galactose-bd-like_sf"/>
</dbReference>
<dbReference type="EMBL" id="FNXY01000004">
    <property type="protein sequence ID" value="SEJ03107.1"/>
    <property type="molecule type" value="Genomic_DNA"/>
</dbReference>
<evidence type="ECO:0000256" key="7">
    <source>
        <dbReference type="PIRSR" id="PIRSR602324-1"/>
    </source>
</evidence>
<evidence type="ECO:0000259" key="9">
    <source>
        <dbReference type="PROSITE" id="PS50093"/>
    </source>
</evidence>
<dbReference type="InterPro" id="IPR002324">
    <property type="entry name" value="Cyt_c_ID"/>
</dbReference>
<dbReference type="PROSITE" id="PS50093">
    <property type="entry name" value="PKD"/>
    <property type="match status" value="1"/>
</dbReference>
<feature type="binding site" description="covalent" evidence="7">
    <location>
        <position position="666"/>
    </location>
    <ligand>
        <name>heme c</name>
        <dbReference type="ChEBI" id="CHEBI:61717"/>
    </ligand>
</feature>
<evidence type="ECO:0000256" key="2">
    <source>
        <dbReference type="ARBA" id="ARBA00022617"/>
    </source>
</evidence>
<evidence type="ECO:0000256" key="5">
    <source>
        <dbReference type="ARBA" id="ARBA00022982"/>
    </source>
</evidence>
<feature type="compositionally biased region" description="Polar residues" evidence="8">
    <location>
        <begin position="226"/>
        <end position="235"/>
    </location>
</feature>
<feature type="region of interest" description="Disordered" evidence="8">
    <location>
        <begin position="207"/>
        <end position="236"/>
    </location>
</feature>
<keyword evidence="2 7" id="KW-0349">Heme</keyword>
<dbReference type="STRING" id="408657.SAMN04487995_3122"/>
<dbReference type="InterPro" id="IPR012938">
    <property type="entry name" value="Glc/Sorbosone_DH"/>
</dbReference>
<dbReference type="PROSITE" id="PS51175">
    <property type="entry name" value="CBM6"/>
    <property type="match status" value="1"/>
</dbReference>
<dbReference type="InterPro" id="IPR035986">
    <property type="entry name" value="PKD_dom_sf"/>
</dbReference>
<keyword evidence="6 7" id="KW-0408">Iron</keyword>
<feature type="compositionally biased region" description="Basic and acidic residues" evidence="8">
    <location>
        <begin position="211"/>
        <end position="222"/>
    </location>
</feature>
<dbReference type="InterPro" id="IPR036909">
    <property type="entry name" value="Cyt_c-like_dom_sf"/>
</dbReference>
<comment type="PTM">
    <text evidence="7">Binds 1 heme c group covalently per subunit.</text>
</comment>
<dbReference type="InterPro" id="IPR013783">
    <property type="entry name" value="Ig-like_fold"/>
</dbReference>
<organism evidence="12 13">
    <name type="scientific">Dyadobacter koreensis</name>
    <dbReference type="NCBI Taxonomy" id="408657"/>
    <lineage>
        <taxon>Bacteria</taxon>
        <taxon>Pseudomonadati</taxon>
        <taxon>Bacteroidota</taxon>
        <taxon>Cytophagia</taxon>
        <taxon>Cytophagales</taxon>
        <taxon>Spirosomataceae</taxon>
        <taxon>Dyadobacter</taxon>
    </lineage>
</organism>
<feature type="binding site" description="covalent" evidence="7">
    <location>
        <position position="662"/>
    </location>
    <ligand>
        <name>heme c</name>
        <dbReference type="ChEBI" id="CHEBI:61717"/>
    </ligand>
</feature>
<dbReference type="Pfam" id="PF00034">
    <property type="entry name" value="Cytochrom_C"/>
    <property type="match status" value="1"/>
</dbReference>